<comment type="caution">
    <text evidence="2">The sequence shown here is derived from an EMBL/GenBank/DDBJ whole genome shotgun (WGS) entry which is preliminary data.</text>
</comment>
<dbReference type="Proteomes" id="UP000295453">
    <property type="component" value="Unassembled WGS sequence"/>
</dbReference>
<feature type="region of interest" description="Disordered" evidence="1">
    <location>
        <begin position="115"/>
        <end position="134"/>
    </location>
</feature>
<evidence type="ECO:0000313" key="2">
    <source>
        <dbReference type="EMBL" id="TCJ31067.1"/>
    </source>
</evidence>
<accession>A0A4R1CJL4</accession>
<dbReference type="RefSeq" id="WP_131580808.1">
    <property type="nucleotide sequence ID" value="NZ_SJZJ01000001.1"/>
</dbReference>
<dbReference type="OrthoDB" id="5148765at2"/>
<protein>
    <recommendedName>
        <fullName evidence="4">Plasmid replication, integration and excision activator</fullName>
    </recommendedName>
</protein>
<sequence>MPSYAIDSKRQPMTATGIVEPVFEWEETPDGRRRPSETQARNEATGMPLWQVEVLYTQVVFGRRSTATAMVTVDAEEEPKPRDLSPIGFVALRAEVRVNKAGGITEYWNAESVLLPSSSSKPAGAGNPNDKAAA</sequence>
<reference evidence="2 3" key="1">
    <citation type="submission" date="2019-03" db="EMBL/GenBank/DDBJ databases">
        <authorList>
            <person name="Kim M.K.M."/>
        </authorList>
    </citation>
    <scope>NUCLEOTIDE SEQUENCE [LARGE SCALE GENOMIC DNA]</scope>
    <source>
        <strain evidence="2 3">18JY15-6</strain>
    </source>
</reference>
<keyword evidence="3" id="KW-1185">Reference proteome</keyword>
<proteinExistence type="predicted"/>
<name>A0A4R1CJL4_9ACTN</name>
<gene>
    <name evidence="2" type="ORF">EPD65_00375</name>
</gene>
<feature type="region of interest" description="Disordered" evidence="1">
    <location>
        <begin position="26"/>
        <end position="45"/>
    </location>
</feature>
<evidence type="ECO:0000313" key="3">
    <source>
        <dbReference type="Proteomes" id="UP000295453"/>
    </source>
</evidence>
<organism evidence="2 3">
    <name type="scientific">Nocardioides jejuensis</name>
    <dbReference type="NCBI Taxonomy" id="2502782"/>
    <lineage>
        <taxon>Bacteria</taxon>
        <taxon>Bacillati</taxon>
        <taxon>Actinomycetota</taxon>
        <taxon>Actinomycetes</taxon>
        <taxon>Propionibacteriales</taxon>
        <taxon>Nocardioidaceae</taxon>
        <taxon>Nocardioides</taxon>
    </lineage>
</organism>
<dbReference type="EMBL" id="SJZJ01000001">
    <property type="protein sequence ID" value="TCJ31067.1"/>
    <property type="molecule type" value="Genomic_DNA"/>
</dbReference>
<dbReference type="AlphaFoldDB" id="A0A4R1CJL4"/>
<evidence type="ECO:0008006" key="4">
    <source>
        <dbReference type="Google" id="ProtNLM"/>
    </source>
</evidence>
<evidence type="ECO:0000256" key="1">
    <source>
        <dbReference type="SAM" id="MobiDB-lite"/>
    </source>
</evidence>